<dbReference type="PIRSF" id="PIRSF039004">
    <property type="entry name" value="ADE_EF_0837"/>
    <property type="match status" value="1"/>
</dbReference>
<dbReference type="SUPFAM" id="SSF51556">
    <property type="entry name" value="Metallo-dependent hydrolases"/>
    <property type="match status" value="1"/>
</dbReference>
<dbReference type="Gene3D" id="3.20.20.140">
    <property type="entry name" value="Metal-dependent hydrolases"/>
    <property type="match status" value="1"/>
</dbReference>
<evidence type="ECO:0000313" key="3">
    <source>
        <dbReference type="Proteomes" id="UP000596929"/>
    </source>
</evidence>
<organism evidence="2 3">
    <name type="scientific">Clostridium hominis</name>
    <dbReference type="NCBI Taxonomy" id="2763036"/>
    <lineage>
        <taxon>Bacteria</taxon>
        <taxon>Bacillati</taxon>
        <taxon>Bacillota</taxon>
        <taxon>Clostridia</taxon>
        <taxon>Eubacteriales</taxon>
        <taxon>Clostridiaceae</taxon>
        <taxon>Clostridium</taxon>
    </lineage>
</organism>
<dbReference type="EC" id="3.5.2.3" evidence="2"/>
<name>A0ABR7D9T6_9CLOT</name>
<dbReference type="EMBL" id="JACOOO010000004">
    <property type="protein sequence ID" value="MBC5628169.1"/>
    <property type="molecule type" value="Genomic_DNA"/>
</dbReference>
<dbReference type="GO" id="GO:0004151">
    <property type="term" value="F:dihydroorotase activity"/>
    <property type="evidence" value="ECO:0007669"/>
    <property type="project" value="UniProtKB-EC"/>
</dbReference>
<dbReference type="RefSeq" id="WP_032120131.1">
    <property type="nucleotide sequence ID" value="NZ_JACOOO010000004.1"/>
</dbReference>
<keyword evidence="2" id="KW-0378">Hydrolase</keyword>
<dbReference type="InterPro" id="IPR047601">
    <property type="entry name" value="EF_0837-like"/>
</dbReference>
<proteinExistence type="predicted"/>
<dbReference type="Proteomes" id="UP000596929">
    <property type="component" value="Unassembled WGS sequence"/>
</dbReference>
<dbReference type="InterPro" id="IPR006680">
    <property type="entry name" value="Amidohydro-rel"/>
</dbReference>
<protein>
    <submittedName>
        <fullName evidence="2">Amidohydrolase/deacetylase family metallohydrolase</fullName>
        <ecNumber evidence="2">3.5.2.3</ecNumber>
    </submittedName>
</protein>
<accession>A0ABR7D9T6</accession>
<dbReference type="InterPro" id="IPR032466">
    <property type="entry name" value="Metal_Hydrolase"/>
</dbReference>
<feature type="domain" description="Amidohydrolase-related" evidence="1">
    <location>
        <begin position="46"/>
        <end position="360"/>
    </location>
</feature>
<dbReference type="SUPFAM" id="SSF51338">
    <property type="entry name" value="Composite domain of metallo-dependent hydrolases"/>
    <property type="match status" value="1"/>
</dbReference>
<dbReference type="PANTHER" id="PTHR42717">
    <property type="entry name" value="DIHYDROOROTASE-RELATED"/>
    <property type="match status" value="1"/>
</dbReference>
<evidence type="ECO:0000313" key="2">
    <source>
        <dbReference type="EMBL" id="MBC5628169.1"/>
    </source>
</evidence>
<reference evidence="2 3" key="1">
    <citation type="submission" date="2020-08" db="EMBL/GenBank/DDBJ databases">
        <title>Genome public.</title>
        <authorList>
            <person name="Liu C."/>
            <person name="Sun Q."/>
        </authorList>
    </citation>
    <scope>NUCLEOTIDE SEQUENCE [LARGE SCALE GENOMIC DNA]</scope>
    <source>
        <strain evidence="2 3">NSJ-6</strain>
    </source>
</reference>
<dbReference type="NCBIfam" id="TIGR03583">
    <property type="entry name" value="EF_0837"/>
    <property type="match status" value="1"/>
</dbReference>
<comment type="caution">
    <text evidence="2">The sequence shown here is derived from an EMBL/GenBank/DDBJ whole genome shotgun (WGS) entry which is preliminary data.</text>
</comment>
<dbReference type="Pfam" id="PF01979">
    <property type="entry name" value="Amidohydro_1"/>
    <property type="match status" value="1"/>
</dbReference>
<dbReference type="InterPro" id="IPR011059">
    <property type="entry name" value="Metal-dep_hydrolase_composite"/>
</dbReference>
<evidence type="ECO:0000259" key="1">
    <source>
        <dbReference type="Pfam" id="PF01979"/>
    </source>
</evidence>
<dbReference type="Gene3D" id="2.30.40.10">
    <property type="entry name" value="Urease, subunit C, domain 1"/>
    <property type="match status" value="1"/>
</dbReference>
<dbReference type="InterPro" id="IPR020043">
    <property type="entry name" value="Deacetylase_Atu3266-like"/>
</dbReference>
<dbReference type="NCBIfam" id="NF006689">
    <property type="entry name" value="PRK09237.1"/>
    <property type="match status" value="1"/>
</dbReference>
<keyword evidence="3" id="KW-1185">Reference proteome</keyword>
<sequence length="364" mass="40737">MIIKNGKLITDEVIDVEIVEGIITKVSKDIEINENEEVIDLKGEKYISAGWIDVHTHCFNKYKLYSDDPDEIGYKKGVTTVVDAGTVGADTVEEFYNNTREKKTNVYCFLNIAKTGIVEQDELADLSRLDKNALKEAYNKYSDFVVGIKARMSKTVIGNNGIKPLDIALEAAEENDLPLMVHIGSNPPELKDVFDRVRPGDMIAHIFNGKKNGILDENGEIRNFVKEAYSNGVIFDLAHGTDSFNFGVTKKAFDENIYCHCISTDIYCKNRINGPVYDLATTMSKLLLVGYTKEQIIDKVTKEAAKAIRKDNIGEIKVGAKADFTIFTIDNIETELIDSNKNVKISNEIFKPVDVIINGKYIKL</sequence>
<dbReference type="PANTHER" id="PTHR42717:SF1">
    <property type="entry name" value="IMIDAZOLONEPROPIONASE AND RELATED AMIDOHYDROLASES"/>
    <property type="match status" value="1"/>
</dbReference>
<gene>
    <name evidence="2" type="ORF">H8S20_04595</name>
</gene>